<evidence type="ECO:0000313" key="2">
    <source>
        <dbReference type="EMBL" id="CAH1239687.1"/>
    </source>
</evidence>
<dbReference type="Proteomes" id="UP000838412">
    <property type="component" value="Chromosome 11"/>
</dbReference>
<reference evidence="2" key="1">
    <citation type="submission" date="2022-01" db="EMBL/GenBank/DDBJ databases">
        <authorList>
            <person name="Braso-Vives M."/>
        </authorList>
    </citation>
    <scope>NUCLEOTIDE SEQUENCE</scope>
</reference>
<organism evidence="2 3">
    <name type="scientific">Branchiostoma lanceolatum</name>
    <name type="common">Common lancelet</name>
    <name type="synonym">Amphioxus lanceolatum</name>
    <dbReference type="NCBI Taxonomy" id="7740"/>
    <lineage>
        <taxon>Eukaryota</taxon>
        <taxon>Metazoa</taxon>
        <taxon>Chordata</taxon>
        <taxon>Cephalochordata</taxon>
        <taxon>Leptocardii</taxon>
        <taxon>Amphioxiformes</taxon>
        <taxon>Branchiostomatidae</taxon>
        <taxon>Branchiostoma</taxon>
    </lineage>
</organism>
<feature type="chain" id="PRO_5035422962" evidence="1">
    <location>
        <begin position="22"/>
        <end position="74"/>
    </location>
</feature>
<proteinExistence type="predicted"/>
<sequence>MQIRLIAVFVVILAVLAVSDGWDWGSARRRHRSSRISSLPFNSKIPGGLVSGKKIIISGKPFVKGQGRVAQLCD</sequence>
<protein>
    <submittedName>
        <fullName evidence="2">Hypp5869 protein</fullName>
    </submittedName>
</protein>
<keyword evidence="1" id="KW-0732">Signal</keyword>
<dbReference type="EMBL" id="OV696696">
    <property type="protein sequence ID" value="CAH1239687.1"/>
    <property type="molecule type" value="Genomic_DNA"/>
</dbReference>
<evidence type="ECO:0000313" key="3">
    <source>
        <dbReference type="Proteomes" id="UP000838412"/>
    </source>
</evidence>
<gene>
    <name evidence="2" type="primary">Hypp5869</name>
    <name evidence="2" type="ORF">BLAG_LOCUS3913</name>
</gene>
<evidence type="ECO:0000256" key="1">
    <source>
        <dbReference type="SAM" id="SignalP"/>
    </source>
</evidence>
<keyword evidence="3" id="KW-1185">Reference proteome</keyword>
<name>A0A8J9VHX1_BRALA</name>
<feature type="signal peptide" evidence="1">
    <location>
        <begin position="1"/>
        <end position="21"/>
    </location>
</feature>
<accession>A0A8J9VHX1</accession>
<dbReference type="AlphaFoldDB" id="A0A8J9VHX1"/>